<keyword evidence="3" id="KW-1185">Reference proteome</keyword>
<feature type="transmembrane region" description="Helical" evidence="1">
    <location>
        <begin position="6"/>
        <end position="26"/>
    </location>
</feature>
<evidence type="ECO:0000256" key="1">
    <source>
        <dbReference type="SAM" id="Phobius"/>
    </source>
</evidence>
<organism evidence="2 3">
    <name type="scientific">Nelumbo nucifera</name>
    <name type="common">Sacred lotus</name>
    <dbReference type="NCBI Taxonomy" id="4432"/>
    <lineage>
        <taxon>Eukaryota</taxon>
        <taxon>Viridiplantae</taxon>
        <taxon>Streptophyta</taxon>
        <taxon>Embryophyta</taxon>
        <taxon>Tracheophyta</taxon>
        <taxon>Spermatophyta</taxon>
        <taxon>Magnoliopsida</taxon>
        <taxon>Proteales</taxon>
        <taxon>Nelumbonaceae</taxon>
        <taxon>Nelumbo</taxon>
    </lineage>
</organism>
<proteinExistence type="predicted"/>
<evidence type="ECO:0000313" key="2">
    <source>
        <dbReference type="EMBL" id="DAD23091.1"/>
    </source>
</evidence>
<gene>
    <name evidence="2" type="ORF">HUJ06_024554</name>
</gene>
<name>A0A822XV97_NELNU</name>
<keyword evidence="1" id="KW-0472">Membrane</keyword>
<comment type="caution">
    <text evidence="2">The sequence shown here is derived from an EMBL/GenBank/DDBJ whole genome shotgun (WGS) entry which is preliminary data.</text>
</comment>
<sequence>MSIDSIASFVVSFAIFIVINKIYLIFQKENKNKDDLLRLERMENSGHFSSNKSVKTSGRESSCNG</sequence>
<accession>A0A822XV97</accession>
<reference evidence="2 3" key="1">
    <citation type="journal article" date="2020" name="Mol. Biol. Evol.">
        <title>Distinct Expression and Methylation Patterns for Genes with Different Fates following a Single Whole-Genome Duplication in Flowering Plants.</title>
        <authorList>
            <person name="Shi T."/>
            <person name="Rahmani R.S."/>
            <person name="Gugger P.F."/>
            <person name="Wang M."/>
            <person name="Li H."/>
            <person name="Zhang Y."/>
            <person name="Li Z."/>
            <person name="Wang Q."/>
            <person name="Van de Peer Y."/>
            <person name="Marchal K."/>
            <person name="Chen J."/>
        </authorList>
    </citation>
    <scope>NUCLEOTIDE SEQUENCE [LARGE SCALE GENOMIC DNA]</scope>
    <source>
        <tissue evidence="2">Leaf</tissue>
    </source>
</reference>
<dbReference type="AlphaFoldDB" id="A0A822XV97"/>
<protein>
    <submittedName>
        <fullName evidence="2">Uncharacterized protein</fullName>
    </submittedName>
</protein>
<keyword evidence="1" id="KW-0812">Transmembrane</keyword>
<dbReference type="Proteomes" id="UP000607653">
    <property type="component" value="Unassembled WGS sequence"/>
</dbReference>
<keyword evidence="1" id="KW-1133">Transmembrane helix</keyword>
<evidence type="ECO:0000313" key="3">
    <source>
        <dbReference type="Proteomes" id="UP000607653"/>
    </source>
</evidence>
<dbReference type="EMBL" id="DUZY01000001">
    <property type="protein sequence ID" value="DAD23091.1"/>
    <property type="molecule type" value="Genomic_DNA"/>
</dbReference>